<evidence type="ECO:0000256" key="4">
    <source>
        <dbReference type="ARBA" id="ARBA00023040"/>
    </source>
</evidence>
<keyword evidence="7" id="KW-1133">Transmembrane helix</keyword>
<evidence type="ECO:0000256" key="7">
    <source>
        <dbReference type="SAM" id="Phobius"/>
    </source>
</evidence>
<feature type="transmembrane region" description="Helical" evidence="7">
    <location>
        <begin position="321"/>
        <end position="343"/>
    </location>
</feature>
<sequence length="422" mass="49706">MNFFYFLFILFGTSLTTSAIAKLEPQKCCRNEKNLIEKNRCAKNDAGKSPPIILKCEEKYILNPTEMNEDYYNVTEDARLYIADMDSYLMSSEYCLVNMQEEDGPDIYEIAIVCFPPYENFDIPKISHEIKGILIFTSAIFLFLTLYIYYRLPELRETQDKVTIFTVFCLMTFMIFLGCLQIYVPFNTNFDFCLFLSFPTYFFTISYFAWLNCVIANVWKIIIMRKWKIKESRWYILNHVYAWTFAITMTTIVAYKHVLKPSLGVTSCWFHQNHDQWILVYLPISIMLSINVVLSVWSSIHLNNPNYTLDTIRVLRKKCILYLKLFLLGGFTWIFEVLSYTFNDHSPSAWVWIIIDSLNCLHGVLVFCVLILWRQRIRKELANQKILGFTCPSHWADINNDEQICLENEGKGKYDLVVKALK</sequence>
<comment type="similarity">
    <text evidence="2">Belongs to the G-protein coupled receptor 2 family. Mth subfamily.</text>
</comment>
<keyword evidence="6" id="KW-0807">Transducer</keyword>
<name>A0A9J6BSK9_POLVA</name>
<feature type="transmembrane region" description="Helical" evidence="7">
    <location>
        <begin position="240"/>
        <end position="258"/>
    </location>
</feature>
<evidence type="ECO:0000256" key="1">
    <source>
        <dbReference type="ARBA" id="ARBA00004141"/>
    </source>
</evidence>
<feature type="transmembrane region" description="Helical" evidence="7">
    <location>
        <begin position="198"/>
        <end position="219"/>
    </location>
</feature>
<gene>
    <name evidence="9" type="ORF">PVAND_002805</name>
</gene>
<keyword evidence="5" id="KW-0675">Receptor</keyword>
<dbReference type="PANTHER" id="PTHR46953:SF1">
    <property type="entry name" value="G-PROTEIN COUPLED RECEPTOR MTH-LIKE 1-RELATED"/>
    <property type="match status" value="1"/>
</dbReference>
<evidence type="ECO:0000256" key="8">
    <source>
        <dbReference type="SAM" id="SignalP"/>
    </source>
</evidence>
<reference evidence="9" key="1">
    <citation type="submission" date="2021-03" db="EMBL/GenBank/DDBJ databases">
        <title>Chromosome level genome of the anhydrobiotic midge Polypedilum vanderplanki.</title>
        <authorList>
            <person name="Yoshida Y."/>
            <person name="Kikawada T."/>
            <person name="Gusev O."/>
        </authorList>
    </citation>
    <scope>NUCLEOTIDE SEQUENCE</scope>
    <source>
        <strain evidence="9">NIAS01</strain>
        <tissue evidence="9">Whole body or cell culture</tissue>
    </source>
</reference>
<feature type="chain" id="PRO_5039886044" evidence="8">
    <location>
        <begin position="20"/>
        <end position="422"/>
    </location>
</feature>
<protein>
    <submittedName>
        <fullName evidence="9">Uncharacterized protein</fullName>
    </submittedName>
</protein>
<evidence type="ECO:0000313" key="9">
    <source>
        <dbReference type="EMBL" id="KAG5672696.1"/>
    </source>
</evidence>
<feature type="transmembrane region" description="Helical" evidence="7">
    <location>
        <begin position="132"/>
        <end position="150"/>
    </location>
</feature>
<evidence type="ECO:0000256" key="2">
    <source>
        <dbReference type="ARBA" id="ARBA00008979"/>
    </source>
</evidence>
<keyword evidence="3 8" id="KW-0732">Signal</keyword>
<dbReference type="Proteomes" id="UP001107558">
    <property type="component" value="Chromosome 3"/>
</dbReference>
<evidence type="ECO:0000313" key="10">
    <source>
        <dbReference type="Proteomes" id="UP001107558"/>
    </source>
</evidence>
<keyword evidence="4" id="KW-0297">G-protein coupled receptor</keyword>
<dbReference type="Gene3D" id="1.20.1070.10">
    <property type="entry name" value="Rhodopsin 7-helix transmembrane proteins"/>
    <property type="match status" value="1"/>
</dbReference>
<dbReference type="AlphaFoldDB" id="A0A9J6BSK9"/>
<evidence type="ECO:0000256" key="5">
    <source>
        <dbReference type="ARBA" id="ARBA00023170"/>
    </source>
</evidence>
<dbReference type="InterPro" id="IPR052808">
    <property type="entry name" value="GPCR_Mth-like"/>
</dbReference>
<dbReference type="InterPro" id="IPR023311">
    <property type="entry name" value="Methusela_ecto_dom_2"/>
</dbReference>
<dbReference type="Gene3D" id="2.170.180.11">
    <property type="entry name" value="Methuselah ectodomain, domain 2"/>
    <property type="match status" value="1"/>
</dbReference>
<comment type="subcellular location">
    <subcellularLocation>
        <location evidence="1">Membrane</location>
        <topology evidence="1">Multi-pass membrane protein</topology>
    </subcellularLocation>
</comment>
<keyword evidence="10" id="KW-1185">Reference proteome</keyword>
<accession>A0A9J6BSK9</accession>
<dbReference type="EMBL" id="JADBJN010000003">
    <property type="protein sequence ID" value="KAG5672696.1"/>
    <property type="molecule type" value="Genomic_DNA"/>
</dbReference>
<feature type="transmembrane region" description="Helical" evidence="7">
    <location>
        <begin position="162"/>
        <end position="186"/>
    </location>
</feature>
<dbReference type="GO" id="GO:0016020">
    <property type="term" value="C:membrane"/>
    <property type="evidence" value="ECO:0007669"/>
    <property type="project" value="UniProtKB-SubCell"/>
</dbReference>
<keyword evidence="7" id="KW-0472">Membrane</keyword>
<proteinExistence type="inferred from homology"/>
<evidence type="ECO:0000256" key="6">
    <source>
        <dbReference type="ARBA" id="ARBA00023224"/>
    </source>
</evidence>
<dbReference type="GO" id="GO:0004930">
    <property type="term" value="F:G protein-coupled receptor activity"/>
    <property type="evidence" value="ECO:0007669"/>
    <property type="project" value="UniProtKB-KW"/>
</dbReference>
<dbReference type="OrthoDB" id="6082634at2759"/>
<feature type="transmembrane region" description="Helical" evidence="7">
    <location>
        <begin position="278"/>
        <end position="300"/>
    </location>
</feature>
<evidence type="ECO:0000256" key="3">
    <source>
        <dbReference type="ARBA" id="ARBA00022729"/>
    </source>
</evidence>
<dbReference type="PANTHER" id="PTHR46953">
    <property type="entry name" value="G-PROTEIN COUPLED RECEPTOR MTH-LIKE 1-RELATED"/>
    <property type="match status" value="1"/>
</dbReference>
<keyword evidence="7" id="KW-0812">Transmembrane</keyword>
<feature type="transmembrane region" description="Helical" evidence="7">
    <location>
        <begin position="349"/>
        <end position="373"/>
    </location>
</feature>
<comment type="caution">
    <text evidence="9">The sequence shown here is derived from an EMBL/GenBank/DDBJ whole genome shotgun (WGS) entry which is preliminary data.</text>
</comment>
<feature type="signal peptide" evidence="8">
    <location>
        <begin position="1"/>
        <end position="19"/>
    </location>
</feature>
<organism evidence="9 10">
    <name type="scientific">Polypedilum vanderplanki</name>
    <name type="common">Sleeping chironomid midge</name>
    <dbReference type="NCBI Taxonomy" id="319348"/>
    <lineage>
        <taxon>Eukaryota</taxon>
        <taxon>Metazoa</taxon>
        <taxon>Ecdysozoa</taxon>
        <taxon>Arthropoda</taxon>
        <taxon>Hexapoda</taxon>
        <taxon>Insecta</taxon>
        <taxon>Pterygota</taxon>
        <taxon>Neoptera</taxon>
        <taxon>Endopterygota</taxon>
        <taxon>Diptera</taxon>
        <taxon>Nematocera</taxon>
        <taxon>Chironomoidea</taxon>
        <taxon>Chironomidae</taxon>
        <taxon>Chironominae</taxon>
        <taxon>Polypedilum</taxon>
        <taxon>Polypedilum</taxon>
    </lineage>
</organism>